<proteinExistence type="predicted"/>
<feature type="transmembrane region" description="Helical" evidence="2">
    <location>
        <begin position="200"/>
        <end position="220"/>
    </location>
</feature>
<evidence type="ECO:0000256" key="3">
    <source>
        <dbReference type="SAM" id="SignalP"/>
    </source>
</evidence>
<keyword evidence="2" id="KW-0812">Transmembrane</keyword>
<reference evidence="4 5" key="1">
    <citation type="submission" date="2019-08" db="EMBL/GenBank/DDBJ databases">
        <title>In-depth cultivation of the pig gut microbiome towards novel bacterial diversity and tailored functional studies.</title>
        <authorList>
            <person name="Wylensek D."/>
            <person name="Hitch T.C.A."/>
            <person name="Clavel T."/>
        </authorList>
    </citation>
    <scope>NUCLEOTIDE SEQUENCE [LARGE SCALE GENOMIC DNA]</scope>
    <source>
        <strain evidence="4 5">WCA-SAB-591-4A-A</strain>
    </source>
</reference>
<dbReference type="InterPro" id="IPR013783">
    <property type="entry name" value="Ig-like_fold"/>
</dbReference>
<dbReference type="Gene3D" id="2.60.40.10">
    <property type="entry name" value="Immunoglobulins"/>
    <property type="match status" value="1"/>
</dbReference>
<dbReference type="RefSeq" id="WP_154536832.1">
    <property type="nucleotide sequence ID" value="NZ_VUNE01000001.1"/>
</dbReference>
<feature type="region of interest" description="Disordered" evidence="1">
    <location>
        <begin position="156"/>
        <end position="188"/>
    </location>
</feature>
<evidence type="ECO:0000313" key="5">
    <source>
        <dbReference type="Proteomes" id="UP000440713"/>
    </source>
</evidence>
<accession>A0A6N7X9R5</accession>
<organism evidence="4 5">
    <name type="scientific">Peptostreptococcus porci</name>
    <dbReference type="NCBI Taxonomy" id="2652282"/>
    <lineage>
        <taxon>Bacteria</taxon>
        <taxon>Bacillati</taxon>
        <taxon>Bacillota</taxon>
        <taxon>Clostridia</taxon>
        <taxon>Peptostreptococcales</taxon>
        <taxon>Peptostreptococcaceae</taxon>
        <taxon>Peptostreptococcus</taxon>
    </lineage>
</organism>
<evidence type="ECO:0000256" key="1">
    <source>
        <dbReference type="SAM" id="MobiDB-lite"/>
    </source>
</evidence>
<name>A0A6N7X9R5_9FIRM</name>
<dbReference type="AlphaFoldDB" id="A0A6N7X9R5"/>
<protein>
    <submittedName>
        <fullName evidence="4">Uncharacterized protein</fullName>
    </submittedName>
</protein>
<keyword evidence="5" id="KW-1185">Reference proteome</keyword>
<feature type="chain" id="PRO_5038492038" evidence="3">
    <location>
        <begin position="22"/>
        <end position="222"/>
    </location>
</feature>
<sequence length="222" mass="25157">MKKIKYVFCLLIVASIFTAFTINNTSASDLTSVTITKTINRINGKDEKKLDGIIYGLLKIGHETKLSDDKKKELVSEMSAKSLDDLIKKYDKYGALRISIPTDTNGKTIVKNLEPGTYYVTEIKKDNGKWIVDKAGVPLIITAVSNTRLNVNSKSYFPERPEKKDNRRNDKEENNRVSEEKNERENQNNDSKYIIKTGDGVIYTILGSGIILMAFGYRVYKK</sequence>
<comment type="caution">
    <text evidence="4">The sequence shown here is derived from an EMBL/GenBank/DDBJ whole genome shotgun (WGS) entry which is preliminary data.</text>
</comment>
<keyword evidence="2" id="KW-0472">Membrane</keyword>
<evidence type="ECO:0000313" key="4">
    <source>
        <dbReference type="EMBL" id="MST61386.1"/>
    </source>
</evidence>
<dbReference type="Proteomes" id="UP000440713">
    <property type="component" value="Unassembled WGS sequence"/>
</dbReference>
<evidence type="ECO:0000256" key="2">
    <source>
        <dbReference type="SAM" id="Phobius"/>
    </source>
</evidence>
<feature type="signal peptide" evidence="3">
    <location>
        <begin position="1"/>
        <end position="21"/>
    </location>
</feature>
<dbReference type="EMBL" id="VUNE01000001">
    <property type="protein sequence ID" value="MST61386.1"/>
    <property type="molecule type" value="Genomic_DNA"/>
</dbReference>
<gene>
    <name evidence="4" type="ORF">FYJ71_00120</name>
</gene>
<keyword evidence="3" id="KW-0732">Signal</keyword>
<keyword evidence="2" id="KW-1133">Transmembrane helix</keyword>
<feature type="compositionally biased region" description="Basic and acidic residues" evidence="1">
    <location>
        <begin position="157"/>
        <end position="187"/>
    </location>
</feature>